<name>A0A8T3ADI0_DENNO</name>
<organism evidence="2 3">
    <name type="scientific">Dendrobium nobile</name>
    <name type="common">Orchid</name>
    <dbReference type="NCBI Taxonomy" id="94219"/>
    <lineage>
        <taxon>Eukaryota</taxon>
        <taxon>Viridiplantae</taxon>
        <taxon>Streptophyta</taxon>
        <taxon>Embryophyta</taxon>
        <taxon>Tracheophyta</taxon>
        <taxon>Spermatophyta</taxon>
        <taxon>Magnoliopsida</taxon>
        <taxon>Liliopsida</taxon>
        <taxon>Asparagales</taxon>
        <taxon>Orchidaceae</taxon>
        <taxon>Epidendroideae</taxon>
        <taxon>Malaxideae</taxon>
        <taxon>Dendrobiinae</taxon>
        <taxon>Dendrobium</taxon>
    </lineage>
</organism>
<protein>
    <recommendedName>
        <fullName evidence="1">Reverse transcriptase zinc-binding domain-containing protein</fullName>
    </recommendedName>
</protein>
<proteinExistence type="predicted"/>
<dbReference type="InterPro" id="IPR026960">
    <property type="entry name" value="RVT-Znf"/>
</dbReference>
<evidence type="ECO:0000313" key="3">
    <source>
        <dbReference type="Proteomes" id="UP000829196"/>
    </source>
</evidence>
<dbReference type="EMBL" id="JAGYWB010000018">
    <property type="protein sequence ID" value="KAI0492375.1"/>
    <property type="molecule type" value="Genomic_DNA"/>
</dbReference>
<dbReference type="OrthoDB" id="692410at2759"/>
<accession>A0A8T3ADI0</accession>
<dbReference type="Pfam" id="PF13966">
    <property type="entry name" value="zf-RVT"/>
    <property type="match status" value="1"/>
</dbReference>
<evidence type="ECO:0000259" key="1">
    <source>
        <dbReference type="Pfam" id="PF13966"/>
    </source>
</evidence>
<reference evidence="2" key="1">
    <citation type="journal article" date="2022" name="Front. Genet.">
        <title>Chromosome-Scale Assembly of the Dendrobium nobile Genome Provides Insights Into the Molecular Mechanism of the Biosynthesis of the Medicinal Active Ingredient of Dendrobium.</title>
        <authorList>
            <person name="Xu Q."/>
            <person name="Niu S.-C."/>
            <person name="Li K.-L."/>
            <person name="Zheng P.-J."/>
            <person name="Zhang X.-J."/>
            <person name="Jia Y."/>
            <person name="Liu Y."/>
            <person name="Niu Y.-X."/>
            <person name="Yu L.-H."/>
            <person name="Chen D.-F."/>
            <person name="Zhang G.-Q."/>
        </authorList>
    </citation>
    <scope>NUCLEOTIDE SEQUENCE</scope>
    <source>
        <tissue evidence="2">Leaf</tissue>
    </source>
</reference>
<sequence length="285" mass="31841">MQFSFNCSVILRLYNVPSPLSAWVFRKYRSPWKPPPYAASSFWKSICNTANVAKHCFKFGIVNSAPISLKWDHWIGDNNLCDLFGIEYLALIPDIAISNIISDSVWVLPDSFSTSLTDVISGITGIEGEGPCLLCWYNMVWHKRKALKFSVFAWMANKGGLKTADALRLRHIFVPSICRLCHISDESVSHLFFECNYSFSILSGGEPRCPVRHFDCVTDEGTTAGGCPIQRLDPAVLFNGLRDSPSDPYSTDYRTKDALFNGSDICSTLDCLYCSSAQTQLNRSA</sequence>
<dbReference type="Proteomes" id="UP000829196">
    <property type="component" value="Unassembled WGS sequence"/>
</dbReference>
<dbReference type="AlphaFoldDB" id="A0A8T3ADI0"/>
<evidence type="ECO:0000313" key="2">
    <source>
        <dbReference type="EMBL" id="KAI0492375.1"/>
    </source>
</evidence>
<keyword evidence="3" id="KW-1185">Reference proteome</keyword>
<gene>
    <name evidence="2" type="ORF">KFK09_026646</name>
</gene>
<feature type="domain" description="Reverse transcriptase zinc-binding" evidence="1">
    <location>
        <begin position="135"/>
        <end position="198"/>
    </location>
</feature>
<comment type="caution">
    <text evidence="2">The sequence shown here is derived from an EMBL/GenBank/DDBJ whole genome shotgun (WGS) entry which is preliminary data.</text>
</comment>